<name>A0A5B7DDF9_PORTR</name>
<reference evidence="1 2" key="1">
    <citation type="submission" date="2019-05" db="EMBL/GenBank/DDBJ databases">
        <title>Another draft genome of Portunus trituberculatus and its Hox gene families provides insights of decapod evolution.</title>
        <authorList>
            <person name="Jeong J.-H."/>
            <person name="Song I."/>
            <person name="Kim S."/>
            <person name="Choi T."/>
            <person name="Kim D."/>
            <person name="Ryu S."/>
            <person name="Kim W."/>
        </authorList>
    </citation>
    <scope>NUCLEOTIDE SEQUENCE [LARGE SCALE GENOMIC DNA]</scope>
    <source>
        <tissue evidence="1">Muscle</tissue>
    </source>
</reference>
<comment type="caution">
    <text evidence="1">The sequence shown here is derived from an EMBL/GenBank/DDBJ whole genome shotgun (WGS) entry which is preliminary data.</text>
</comment>
<sequence>MNHRSGACVACHDATVVNQLAVPGWARQVRPARAAADQSGSEMTNTGCRRPQALVTVDLCHLLMAEAT</sequence>
<dbReference type="AlphaFoldDB" id="A0A5B7DDF9"/>
<dbReference type="Proteomes" id="UP000324222">
    <property type="component" value="Unassembled WGS sequence"/>
</dbReference>
<accession>A0A5B7DDF9</accession>
<evidence type="ECO:0000313" key="2">
    <source>
        <dbReference type="Proteomes" id="UP000324222"/>
    </source>
</evidence>
<proteinExistence type="predicted"/>
<protein>
    <submittedName>
        <fullName evidence="1">Uncharacterized protein</fullName>
    </submittedName>
</protein>
<dbReference type="EMBL" id="VSRR010000756">
    <property type="protein sequence ID" value="MPC19269.1"/>
    <property type="molecule type" value="Genomic_DNA"/>
</dbReference>
<keyword evidence="2" id="KW-1185">Reference proteome</keyword>
<gene>
    <name evidence="1" type="ORF">E2C01_012180</name>
</gene>
<organism evidence="1 2">
    <name type="scientific">Portunus trituberculatus</name>
    <name type="common">Swimming crab</name>
    <name type="synonym">Neptunus trituberculatus</name>
    <dbReference type="NCBI Taxonomy" id="210409"/>
    <lineage>
        <taxon>Eukaryota</taxon>
        <taxon>Metazoa</taxon>
        <taxon>Ecdysozoa</taxon>
        <taxon>Arthropoda</taxon>
        <taxon>Crustacea</taxon>
        <taxon>Multicrustacea</taxon>
        <taxon>Malacostraca</taxon>
        <taxon>Eumalacostraca</taxon>
        <taxon>Eucarida</taxon>
        <taxon>Decapoda</taxon>
        <taxon>Pleocyemata</taxon>
        <taxon>Brachyura</taxon>
        <taxon>Eubrachyura</taxon>
        <taxon>Portunoidea</taxon>
        <taxon>Portunidae</taxon>
        <taxon>Portuninae</taxon>
        <taxon>Portunus</taxon>
    </lineage>
</organism>
<evidence type="ECO:0000313" key="1">
    <source>
        <dbReference type="EMBL" id="MPC19269.1"/>
    </source>
</evidence>